<dbReference type="FunFam" id="4.10.520.10:FF:000001">
    <property type="entry name" value="DNA-binding protein HU"/>
    <property type="match status" value="1"/>
</dbReference>
<dbReference type="EMBL" id="DVJN01000091">
    <property type="protein sequence ID" value="HIS92263.1"/>
    <property type="molecule type" value="Genomic_DNA"/>
</dbReference>
<gene>
    <name evidence="5" type="ORF">IAA84_04520</name>
</gene>
<comment type="similarity">
    <text evidence="1 4">Belongs to the bacterial histone-like protein family.</text>
</comment>
<evidence type="ECO:0000256" key="3">
    <source>
        <dbReference type="ARBA" id="ARBA00023125"/>
    </source>
</evidence>
<evidence type="ECO:0000313" key="5">
    <source>
        <dbReference type="EMBL" id="HIS92263.1"/>
    </source>
</evidence>
<dbReference type="GO" id="GO:0003677">
    <property type="term" value="F:DNA binding"/>
    <property type="evidence" value="ECO:0007669"/>
    <property type="project" value="UniProtKB-KW"/>
</dbReference>
<comment type="caution">
    <text evidence="5">The sequence shown here is derived from an EMBL/GenBank/DDBJ whole genome shotgun (WGS) entry which is preliminary data.</text>
</comment>
<dbReference type="InterPro" id="IPR010992">
    <property type="entry name" value="IHF-like_DNA-bd_dom_sf"/>
</dbReference>
<dbReference type="SMART" id="SM00411">
    <property type="entry name" value="BHL"/>
    <property type="match status" value="1"/>
</dbReference>
<evidence type="ECO:0000256" key="1">
    <source>
        <dbReference type="ARBA" id="ARBA00010529"/>
    </source>
</evidence>
<dbReference type="PANTHER" id="PTHR33175:SF3">
    <property type="entry name" value="DNA-BINDING PROTEIN HU-BETA"/>
    <property type="match status" value="1"/>
</dbReference>
<accession>A0A9D1K6V2</accession>
<dbReference type="CDD" id="cd13831">
    <property type="entry name" value="HU"/>
    <property type="match status" value="1"/>
</dbReference>
<evidence type="ECO:0000313" key="6">
    <source>
        <dbReference type="Proteomes" id="UP000824140"/>
    </source>
</evidence>
<dbReference type="GO" id="GO:1990103">
    <property type="term" value="C:DnaA-HU complex"/>
    <property type="evidence" value="ECO:0007669"/>
    <property type="project" value="UniProtKB-ARBA"/>
</dbReference>
<dbReference type="GO" id="GO:1990178">
    <property type="term" value="C:HU-DNA complex"/>
    <property type="evidence" value="ECO:0007669"/>
    <property type="project" value="UniProtKB-ARBA"/>
</dbReference>
<evidence type="ECO:0000256" key="2">
    <source>
        <dbReference type="ARBA" id="ARBA00023067"/>
    </source>
</evidence>
<dbReference type="PROSITE" id="PS00045">
    <property type="entry name" value="HISTONE_LIKE"/>
    <property type="match status" value="1"/>
</dbReference>
<protein>
    <submittedName>
        <fullName evidence="5">HU family DNA-binding protein</fullName>
    </submittedName>
</protein>
<dbReference type="AlphaFoldDB" id="A0A9D1K6V2"/>
<dbReference type="InterPro" id="IPR000119">
    <property type="entry name" value="Hist_DNA-bd"/>
</dbReference>
<dbReference type="Proteomes" id="UP000824140">
    <property type="component" value="Unassembled WGS sequence"/>
</dbReference>
<dbReference type="PANTHER" id="PTHR33175">
    <property type="entry name" value="DNA-BINDING PROTEIN HU"/>
    <property type="match status" value="1"/>
</dbReference>
<dbReference type="SUPFAM" id="SSF47729">
    <property type="entry name" value="IHF-like DNA-binding proteins"/>
    <property type="match status" value="1"/>
</dbReference>
<dbReference type="GO" id="GO:0030527">
    <property type="term" value="F:structural constituent of chromatin"/>
    <property type="evidence" value="ECO:0007669"/>
    <property type="project" value="InterPro"/>
</dbReference>
<sequence>MNKTEMIAKIAEKTNTSRKAAAEMFDAFVETVTEALKEGDSVQIIGFGTFEVKERPARTGRNPATGETIEIAASKAPAFKVGKTFKTAIE</sequence>
<organism evidence="5 6">
    <name type="scientific">Candidatus Alectryocaccomicrobium excrementavium</name>
    <dbReference type="NCBI Taxonomy" id="2840668"/>
    <lineage>
        <taxon>Bacteria</taxon>
        <taxon>Bacillati</taxon>
        <taxon>Bacillota</taxon>
        <taxon>Clostridia</taxon>
        <taxon>Candidatus Alectryocaccomicrobium</taxon>
    </lineage>
</organism>
<dbReference type="Gene3D" id="4.10.520.10">
    <property type="entry name" value="IHF-like DNA-binding proteins"/>
    <property type="match status" value="1"/>
</dbReference>
<keyword evidence="2" id="KW-0226">DNA condensation</keyword>
<dbReference type="GO" id="GO:0005829">
    <property type="term" value="C:cytosol"/>
    <property type="evidence" value="ECO:0007669"/>
    <property type="project" value="UniProtKB-ARBA"/>
</dbReference>
<reference evidence="5" key="2">
    <citation type="journal article" date="2021" name="PeerJ">
        <title>Extensive microbial diversity within the chicken gut microbiome revealed by metagenomics and culture.</title>
        <authorList>
            <person name="Gilroy R."/>
            <person name="Ravi A."/>
            <person name="Getino M."/>
            <person name="Pursley I."/>
            <person name="Horton D.L."/>
            <person name="Alikhan N.F."/>
            <person name="Baker D."/>
            <person name="Gharbi K."/>
            <person name="Hall N."/>
            <person name="Watson M."/>
            <person name="Adriaenssens E.M."/>
            <person name="Foster-Nyarko E."/>
            <person name="Jarju S."/>
            <person name="Secka A."/>
            <person name="Antonio M."/>
            <person name="Oren A."/>
            <person name="Chaudhuri R.R."/>
            <person name="La Ragione R."/>
            <person name="Hildebrand F."/>
            <person name="Pallen M.J."/>
        </authorList>
    </citation>
    <scope>NUCLEOTIDE SEQUENCE</scope>
    <source>
        <strain evidence="5">13766</strain>
    </source>
</reference>
<dbReference type="PRINTS" id="PR01727">
    <property type="entry name" value="DNABINDINGHU"/>
</dbReference>
<name>A0A9D1K6V2_9FIRM</name>
<evidence type="ECO:0000256" key="4">
    <source>
        <dbReference type="RuleBase" id="RU003939"/>
    </source>
</evidence>
<keyword evidence="3 5" id="KW-0238">DNA-binding</keyword>
<dbReference type="GO" id="GO:0010467">
    <property type="term" value="P:gene expression"/>
    <property type="evidence" value="ECO:0007669"/>
    <property type="project" value="UniProtKB-ARBA"/>
</dbReference>
<dbReference type="GO" id="GO:0006270">
    <property type="term" value="P:DNA replication initiation"/>
    <property type="evidence" value="ECO:0007669"/>
    <property type="project" value="UniProtKB-ARBA"/>
</dbReference>
<dbReference type="GO" id="GO:0030261">
    <property type="term" value="P:chromosome condensation"/>
    <property type="evidence" value="ECO:0007669"/>
    <property type="project" value="UniProtKB-KW"/>
</dbReference>
<dbReference type="InterPro" id="IPR020816">
    <property type="entry name" value="Histone-like_DNA-bd_CS"/>
</dbReference>
<dbReference type="Pfam" id="PF00216">
    <property type="entry name" value="Bac_DNA_binding"/>
    <property type="match status" value="1"/>
</dbReference>
<dbReference type="GO" id="GO:0042802">
    <property type="term" value="F:identical protein binding"/>
    <property type="evidence" value="ECO:0007669"/>
    <property type="project" value="UniProtKB-ARBA"/>
</dbReference>
<proteinExistence type="inferred from homology"/>
<reference evidence="5" key="1">
    <citation type="submission" date="2020-10" db="EMBL/GenBank/DDBJ databases">
        <authorList>
            <person name="Gilroy R."/>
        </authorList>
    </citation>
    <scope>NUCLEOTIDE SEQUENCE</scope>
    <source>
        <strain evidence="5">13766</strain>
    </source>
</reference>